<dbReference type="RefSeq" id="WP_182705783.1">
    <property type="nucleotide sequence ID" value="NZ_JACJII010000001.1"/>
</dbReference>
<sequence>MNADELDRRARTYDGWIPPWLVSLLIEQGHIDEVRLQARNGDWFCARAWAQTLIEQGQRDAALDVLAPFVDAGWAGAAREVADILDGWGRAEEAIALVRPYAETGERLALEHLARLLDRIGRKDEAFELLRPHTEDWFLAEALVDVTAGLGRDEEVAGLLEAHVEALRQADEWWCAEPMNAVELLARVRERQGRIDEAAALLHTTRLGPINGRDQLADLLVRHGGEDELRDYVAGKGGENAAYHLAEFLEERGDVEGAIEVLRPFAADGSRNPSMALAELLTRHGRADEAIEVLLPVPSSVGGDCGCALRMLWTLMADHGRADEALAVIDDLAAQAGGMSWELFRERTCLLTYCGRTEQAITEVRAHPEADTWYGAWLLSDLLTDAGRLDEAIAVLQSPPSASGGNENRLAELLIHRGRVKEAMTVLHHPKSVSPIGADPWVSVSESEKPPF</sequence>
<evidence type="ECO:0000313" key="2">
    <source>
        <dbReference type="Proteomes" id="UP000539313"/>
    </source>
</evidence>
<reference evidence="1 2" key="1">
    <citation type="submission" date="2020-08" db="EMBL/GenBank/DDBJ databases">
        <title>Sequencing the genomes of 1000 actinobacteria strains.</title>
        <authorList>
            <person name="Klenk H.-P."/>
        </authorList>
    </citation>
    <scope>NUCLEOTIDE SEQUENCE [LARGE SCALE GENOMIC DNA]</scope>
    <source>
        <strain evidence="1 2">DSM 45823</strain>
    </source>
</reference>
<evidence type="ECO:0000313" key="1">
    <source>
        <dbReference type="EMBL" id="MBA9004236.1"/>
    </source>
</evidence>
<dbReference type="Gene3D" id="1.25.40.10">
    <property type="entry name" value="Tetratricopeptide repeat domain"/>
    <property type="match status" value="2"/>
</dbReference>
<keyword evidence="2" id="KW-1185">Reference proteome</keyword>
<accession>A0A7W3MYH8</accession>
<comment type="caution">
    <text evidence="1">The sequence shown here is derived from an EMBL/GenBank/DDBJ whole genome shotgun (WGS) entry which is preliminary data.</text>
</comment>
<dbReference type="EMBL" id="JACJII010000001">
    <property type="protein sequence ID" value="MBA9004236.1"/>
    <property type="molecule type" value="Genomic_DNA"/>
</dbReference>
<organism evidence="1 2">
    <name type="scientific">Thermomonospora cellulosilytica</name>
    <dbReference type="NCBI Taxonomy" id="1411118"/>
    <lineage>
        <taxon>Bacteria</taxon>
        <taxon>Bacillati</taxon>
        <taxon>Actinomycetota</taxon>
        <taxon>Actinomycetes</taxon>
        <taxon>Streptosporangiales</taxon>
        <taxon>Thermomonosporaceae</taxon>
        <taxon>Thermomonospora</taxon>
    </lineage>
</organism>
<dbReference type="AlphaFoldDB" id="A0A7W3MYH8"/>
<dbReference type="Proteomes" id="UP000539313">
    <property type="component" value="Unassembled WGS sequence"/>
</dbReference>
<dbReference type="InterPro" id="IPR011990">
    <property type="entry name" value="TPR-like_helical_dom_sf"/>
</dbReference>
<name>A0A7W3MYH8_9ACTN</name>
<proteinExistence type="predicted"/>
<gene>
    <name evidence="1" type="ORF">HNR21_003118</name>
</gene>
<protein>
    <submittedName>
        <fullName evidence="1">Tetratricopeptide (TPR) repeat protein</fullName>
    </submittedName>
</protein>